<accession>A0A917ZNU7</accession>
<name>A0A917ZNU7_9ACTN</name>
<reference evidence="1" key="2">
    <citation type="submission" date="2020-09" db="EMBL/GenBank/DDBJ databases">
        <authorList>
            <person name="Sun Q."/>
            <person name="Zhou Y."/>
        </authorList>
    </citation>
    <scope>NUCLEOTIDE SEQUENCE</scope>
    <source>
        <strain evidence="1">CGMCC 4.7201</strain>
    </source>
</reference>
<dbReference type="EMBL" id="BMMS01000009">
    <property type="protein sequence ID" value="GGO87155.1"/>
    <property type="molecule type" value="Genomic_DNA"/>
</dbReference>
<proteinExistence type="predicted"/>
<dbReference type="AlphaFoldDB" id="A0A917ZNU7"/>
<evidence type="ECO:0000313" key="2">
    <source>
        <dbReference type="Proteomes" id="UP000641932"/>
    </source>
</evidence>
<organism evidence="1 2">
    <name type="scientific">Wenjunlia tyrosinilytica</name>
    <dbReference type="NCBI Taxonomy" id="1544741"/>
    <lineage>
        <taxon>Bacteria</taxon>
        <taxon>Bacillati</taxon>
        <taxon>Actinomycetota</taxon>
        <taxon>Actinomycetes</taxon>
        <taxon>Kitasatosporales</taxon>
        <taxon>Streptomycetaceae</taxon>
        <taxon>Wenjunlia</taxon>
    </lineage>
</organism>
<evidence type="ECO:0000313" key="1">
    <source>
        <dbReference type="EMBL" id="GGO87155.1"/>
    </source>
</evidence>
<comment type="caution">
    <text evidence="1">The sequence shown here is derived from an EMBL/GenBank/DDBJ whole genome shotgun (WGS) entry which is preliminary data.</text>
</comment>
<reference evidence="1" key="1">
    <citation type="journal article" date="2014" name="Int. J. Syst. Evol. Microbiol.">
        <title>Complete genome sequence of Corynebacterium casei LMG S-19264T (=DSM 44701T), isolated from a smear-ripened cheese.</title>
        <authorList>
            <consortium name="US DOE Joint Genome Institute (JGI-PGF)"/>
            <person name="Walter F."/>
            <person name="Albersmeier A."/>
            <person name="Kalinowski J."/>
            <person name="Ruckert C."/>
        </authorList>
    </citation>
    <scope>NUCLEOTIDE SEQUENCE</scope>
    <source>
        <strain evidence="1">CGMCC 4.7201</strain>
    </source>
</reference>
<keyword evidence="2" id="KW-1185">Reference proteome</keyword>
<protein>
    <submittedName>
        <fullName evidence="1">Uncharacterized protein</fullName>
    </submittedName>
</protein>
<gene>
    <name evidence="1" type="ORF">GCM10012280_24990</name>
</gene>
<sequence>MTGGEGWWAPFMTGTLCGAEPGCRPGGSDRIRWATSVRRAVGQCAVMTPVANAVSQTGRDHFCAR</sequence>
<dbReference type="Proteomes" id="UP000641932">
    <property type="component" value="Unassembled WGS sequence"/>
</dbReference>